<evidence type="ECO:0000256" key="2">
    <source>
        <dbReference type="ARBA" id="ARBA00023002"/>
    </source>
</evidence>
<dbReference type="Gene3D" id="3.40.50.720">
    <property type="entry name" value="NAD(P)-binding Rossmann-like Domain"/>
    <property type="match status" value="1"/>
</dbReference>
<dbReference type="PROSITE" id="PS00061">
    <property type="entry name" value="ADH_SHORT"/>
    <property type="match status" value="1"/>
</dbReference>
<name>A0A1I4EZ11_9HYPH</name>
<organism evidence="3 4">
    <name type="scientific">Pseudovibrio ascidiaceicola</name>
    <dbReference type="NCBI Taxonomy" id="285279"/>
    <lineage>
        <taxon>Bacteria</taxon>
        <taxon>Pseudomonadati</taxon>
        <taxon>Pseudomonadota</taxon>
        <taxon>Alphaproteobacteria</taxon>
        <taxon>Hyphomicrobiales</taxon>
        <taxon>Stappiaceae</taxon>
        <taxon>Pseudovibrio</taxon>
    </lineage>
</organism>
<comment type="caution">
    <text evidence="3">The sequence shown here is derived from an EMBL/GenBank/DDBJ whole genome shotgun (WGS) entry which is preliminary data.</text>
</comment>
<gene>
    <name evidence="3" type="ORF">SAMN04488518_116143</name>
</gene>
<dbReference type="PRINTS" id="PR00080">
    <property type="entry name" value="SDRFAMILY"/>
</dbReference>
<comment type="similarity">
    <text evidence="1">Belongs to the short-chain dehydrogenases/reductases (SDR) family.</text>
</comment>
<dbReference type="EMBL" id="FOSK01000016">
    <property type="protein sequence ID" value="SFL10529.1"/>
    <property type="molecule type" value="Genomic_DNA"/>
</dbReference>
<dbReference type="InterPro" id="IPR036291">
    <property type="entry name" value="NAD(P)-bd_dom_sf"/>
</dbReference>
<evidence type="ECO:0000313" key="3">
    <source>
        <dbReference type="EMBL" id="SFL10529.1"/>
    </source>
</evidence>
<sequence>MGNATSKIVLVTGASKGIGQATAVAFAKAGYDVCVNYHFDESGAEKTVRQCREIGVRAIAVGADIADLEAVRQMFDICDDRLGVVTCLVNNAGIIGGSSSLVDLDSSALVSTFQTNVFGMIYCMQEAAKRMRTDEGGAGGAIVNMSSVAAVMGSPGEYVHYAASKGAVETLTIGAGKEFGPLGIRVNAIRVGTTATDMHQREGNPDRPALVAAATPLGRIAEPSDIAEAAVWLGSSGAGFVSGTTLTVAGGLAP</sequence>
<dbReference type="SUPFAM" id="SSF51735">
    <property type="entry name" value="NAD(P)-binding Rossmann-fold domains"/>
    <property type="match status" value="1"/>
</dbReference>
<keyword evidence="4" id="KW-1185">Reference proteome</keyword>
<reference evidence="3 4" key="1">
    <citation type="submission" date="2016-10" db="EMBL/GenBank/DDBJ databases">
        <authorList>
            <person name="Varghese N."/>
            <person name="Submissions S."/>
        </authorList>
    </citation>
    <scope>NUCLEOTIDE SEQUENCE [LARGE SCALE GENOMIC DNA]</scope>
    <source>
        <strain evidence="3 4">DSM 16392</strain>
    </source>
</reference>
<accession>A0A1I4EZ11</accession>
<dbReference type="PANTHER" id="PTHR43639:SF1">
    <property type="entry name" value="SHORT-CHAIN DEHYDROGENASE_REDUCTASE FAMILY PROTEIN"/>
    <property type="match status" value="1"/>
</dbReference>
<dbReference type="InterPro" id="IPR020904">
    <property type="entry name" value="Sc_DH/Rdtase_CS"/>
</dbReference>
<dbReference type="Pfam" id="PF13561">
    <property type="entry name" value="adh_short_C2"/>
    <property type="match status" value="1"/>
</dbReference>
<dbReference type="InterPro" id="IPR002347">
    <property type="entry name" value="SDR_fam"/>
</dbReference>
<protein>
    <submittedName>
        <fullName evidence="3">NAD(P)-dependent dehydrogenase, short-chain alcohol dehydrogenase family</fullName>
    </submittedName>
</protein>
<evidence type="ECO:0000313" key="4">
    <source>
        <dbReference type="Proteomes" id="UP000199598"/>
    </source>
</evidence>
<evidence type="ECO:0000256" key="1">
    <source>
        <dbReference type="ARBA" id="ARBA00006484"/>
    </source>
</evidence>
<dbReference type="PRINTS" id="PR00081">
    <property type="entry name" value="GDHRDH"/>
</dbReference>
<keyword evidence="2" id="KW-0560">Oxidoreductase</keyword>
<dbReference type="Proteomes" id="UP000199598">
    <property type="component" value="Unassembled WGS sequence"/>
</dbReference>
<proteinExistence type="inferred from homology"/>
<dbReference type="RefSeq" id="WP_244527209.1">
    <property type="nucleotide sequence ID" value="NZ_FOSK01000016.1"/>
</dbReference>
<dbReference type="PANTHER" id="PTHR43639">
    <property type="entry name" value="OXIDOREDUCTASE, SHORT-CHAIN DEHYDROGENASE/REDUCTASE FAMILY (AFU_ORTHOLOGUE AFUA_5G02870)"/>
    <property type="match status" value="1"/>
</dbReference>